<dbReference type="InterPro" id="IPR013597">
    <property type="entry name" value="Mat_intron_G2"/>
</dbReference>
<dbReference type="EMBL" id="CAADFT010000114">
    <property type="protein sequence ID" value="VFK48447.1"/>
    <property type="molecule type" value="Genomic_DNA"/>
</dbReference>
<accession>A0A450Z3T3</accession>
<name>A0A450Z3T3_9GAMM</name>
<gene>
    <name evidence="3" type="ORF">BECKTC1821D_GA0114238_10912</name>
    <name evidence="2" type="ORF">BECKTC1821E_GA0114239_11141</name>
</gene>
<reference evidence="2" key="1">
    <citation type="submission" date="2019-02" db="EMBL/GenBank/DDBJ databases">
        <authorList>
            <person name="Gruber-Vodicka R. H."/>
            <person name="Seah K. B. B."/>
        </authorList>
    </citation>
    <scope>NUCLEOTIDE SEQUENCE</scope>
    <source>
        <strain evidence="3">BECK_BZ123</strain>
        <strain evidence="2">BECK_BZ125</strain>
    </source>
</reference>
<dbReference type="Pfam" id="PF08388">
    <property type="entry name" value="GIIM"/>
    <property type="match status" value="1"/>
</dbReference>
<protein>
    <submittedName>
        <fullName evidence="2">Group II intron, maturase-specific domain</fullName>
    </submittedName>
</protein>
<evidence type="ECO:0000259" key="1">
    <source>
        <dbReference type="Pfam" id="PF08388"/>
    </source>
</evidence>
<sequence>MRTAGGKDAPYWSNVLYRGRAWAPTEHGENLYRIFPRWVRPPRLLRPCNFPPYGDKAEARFRNKTREIARRSHNLDRNVVGKVNRVIRGAVNYFGKPAYSNLGQFDESDQWIRRRIRAMKCKRTWITDNYRLKNRYVFRMGFLPCRTAYLACPSTSSARISGARSL</sequence>
<evidence type="ECO:0000313" key="3">
    <source>
        <dbReference type="EMBL" id="VFK50099.1"/>
    </source>
</evidence>
<feature type="domain" description="Group II intron maturase-specific" evidence="1">
    <location>
        <begin position="60"/>
        <end position="124"/>
    </location>
</feature>
<evidence type="ECO:0000313" key="2">
    <source>
        <dbReference type="EMBL" id="VFK48447.1"/>
    </source>
</evidence>
<organism evidence="2">
    <name type="scientific">Candidatus Kentrum sp. TC</name>
    <dbReference type="NCBI Taxonomy" id="2126339"/>
    <lineage>
        <taxon>Bacteria</taxon>
        <taxon>Pseudomonadati</taxon>
        <taxon>Pseudomonadota</taxon>
        <taxon>Gammaproteobacteria</taxon>
        <taxon>Candidatus Kentrum</taxon>
    </lineage>
</organism>
<proteinExistence type="predicted"/>
<dbReference type="EMBL" id="CAADFS010000091">
    <property type="protein sequence ID" value="VFK50099.1"/>
    <property type="molecule type" value="Genomic_DNA"/>
</dbReference>
<dbReference type="AlphaFoldDB" id="A0A450Z3T3"/>